<dbReference type="AlphaFoldDB" id="E6QPS0"/>
<gene>
    <name evidence="2" type="ORF">CARN7_2907</name>
</gene>
<protein>
    <recommendedName>
        <fullName evidence="3">DUF2165 domain-containing protein</fullName>
    </recommendedName>
</protein>
<sequence>MTIRLCAFSRFVLLFGLAAWLTIAAINNLTDPQTNRLLLGQTLSMELVKAESVLGSGLTWRSWPAQWSRYILYGIVTFQFFTACLLWYAAGSYAHAIAQNSIQTLVKARGRAVLALTCFLMLWLFFVCGGMWFGYWLKQGAIQSVHMTLILITLASLLYVQSDSEKITTAL</sequence>
<keyword evidence="1" id="KW-0812">Transmembrane</keyword>
<dbReference type="Pfam" id="PF09933">
    <property type="entry name" value="DUF2165"/>
    <property type="match status" value="1"/>
</dbReference>
<name>E6QPS0_9ZZZZ</name>
<feature type="transmembrane region" description="Helical" evidence="1">
    <location>
        <begin position="112"/>
        <end position="135"/>
    </location>
</feature>
<dbReference type="InterPro" id="IPR018681">
    <property type="entry name" value="DUF2165_transmembrane"/>
</dbReference>
<feature type="transmembrane region" description="Helical" evidence="1">
    <location>
        <begin position="70"/>
        <end position="91"/>
    </location>
</feature>
<accession>E6QPS0</accession>
<keyword evidence="1" id="KW-0472">Membrane</keyword>
<evidence type="ECO:0000256" key="1">
    <source>
        <dbReference type="SAM" id="Phobius"/>
    </source>
</evidence>
<proteinExistence type="predicted"/>
<dbReference type="EMBL" id="CABR01000016">
    <property type="protein sequence ID" value="CBI09241.1"/>
    <property type="molecule type" value="Genomic_DNA"/>
</dbReference>
<reference evidence="2" key="1">
    <citation type="submission" date="2009-10" db="EMBL/GenBank/DDBJ databases">
        <title>Diversity of trophic interactions inside an arsenic-rich microbial ecosystem.</title>
        <authorList>
            <person name="Bertin P.N."/>
            <person name="Heinrich-Salmeron A."/>
            <person name="Pelletier E."/>
            <person name="Goulhen-Chollet F."/>
            <person name="Arsene-Ploetze F."/>
            <person name="Gallien S."/>
            <person name="Calteau A."/>
            <person name="Vallenet D."/>
            <person name="Casiot C."/>
            <person name="Chane-Woon-Ming B."/>
            <person name="Giloteaux L."/>
            <person name="Barakat M."/>
            <person name="Bonnefoy V."/>
            <person name="Bruneel O."/>
            <person name="Chandler M."/>
            <person name="Cleiss J."/>
            <person name="Duran R."/>
            <person name="Elbaz-Poulichet F."/>
            <person name="Fonknechten N."/>
            <person name="Lauga B."/>
            <person name="Mornico D."/>
            <person name="Ortet P."/>
            <person name="Schaeffer C."/>
            <person name="Siguier P."/>
            <person name="Alexander Thil Smith A."/>
            <person name="Van Dorsselaer A."/>
            <person name="Weissenbach J."/>
            <person name="Medigue C."/>
            <person name="Le Paslier D."/>
        </authorList>
    </citation>
    <scope>NUCLEOTIDE SEQUENCE</scope>
</reference>
<evidence type="ECO:0000313" key="2">
    <source>
        <dbReference type="EMBL" id="CBI09241.1"/>
    </source>
</evidence>
<evidence type="ECO:0008006" key="3">
    <source>
        <dbReference type="Google" id="ProtNLM"/>
    </source>
</evidence>
<feature type="transmembrane region" description="Helical" evidence="1">
    <location>
        <begin position="141"/>
        <end position="160"/>
    </location>
</feature>
<keyword evidence="1" id="KW-1133">Transmembrane helix</keyword>
<organism evidence="2">
    <name type="scientific">mine drainage metagenome</name>
    <dbReference type="NCBI Taxonomy" id="410659"/>
    <lineage>
        <taxon>unclassified sequences</taxon>
        <taxon>metagenomes</taxon>
        <taxon>ecological metagenomes</taxon>
    </lineage>
</organism>
<comment type="caution">
    <text evidence="2">The sequence shown here is derived from an EMBL/GenBank/DDBJ whole genome shotgun (WGS) entry which is preliminary data.</text>
</comment>